<keyword evidence="1" id="KW-0843">Virulence</keyword>
<dbReference type="RefSeq" id="WP_263471478.1">
    <property type="nucleotide sequence ID" value="NZ_JAMSHA010000010.1"/>
</dbReference>
<reference evidence="3" key="1">
    <citation type="submission" date="2022-06" db="EMBL/GenBank/DDBJ databases">
        <title>De novo draft assembly of the Pseudomonas mercurotoleraris sp. nov., isolated from the plants rhizosphere.</title>
        <authorList>
            <person name="Robas M."/>
            <person name="Gonzalez D."/>
            <person name="Fernandez V.M."/>
            <person name="Luna L."/>
            <person name="Provanza A."/>
            <person name="Jimenez P.A."/>
        </authorList>
    </citation>
    <scope>NUCLEOTIDE SEQUENCE</scope>
    <source>
        <strain evidence="3">SAICEUPSM</strain>
    </source>
</reference>
<protein>
    <submittedName>
        <fullName evidence="3">Tc toxin subunit A</fullName>
    </submittedName>
</protein>
<feature type="region of interest" description="Disordered" evidence="2">
    <location>
        <begin position="27"/>
        <end position="55"/>
    </location>
</feature>
<sequence>MSTREPDILKKTCETADTWTLAYASSPARQMTREQMERQLHKADKTDETDKTRNKRDLTKIEATYNNLFKENWGEFCAHDDIASIDSPVAYLRALYLFAKQFDAKAKPGRKITDLRPDIAEQKIDASTVFESLSTLKLVNNVLGRKITNDAKNVSRKQALEIMSKKTKPLYFPYHHAHQQCVVALAAKNLGLGILDYKLRFEWPHCHVADSENLKTKELCKAQLKMSNLSNRQIEVLTVKLAEYIDRSDIPTGTANTVVNRSEINDGRYPLDLFASQTHCSPSEIKQLLDLQVSKSYPSQNSHPVVEDIKGSELKNICLEHENANAHLFTALDRLQRIIRLHRWSKISLGDLDTLVCNAISSDGSDGSDGSDEFISTSTLRALGVYQYFKLHYGIEAEEFAALLYRLPTHSVDGRTPLSDRVLRRNSLTANLFQQEGGEMEATIASLAEGMDLGISYHSLKQMAQLSKTYSKNLRQNLQTASSLYRQARIAKLFGLSPLECVELVNVLGGEAFKELLVSGKLGNDKPDILHLLMALDGVMAWLRSAGLTAAQLLRMLGQRVPFARETLPTHIAAIRAMRDASAEEPQRLAVQQMLQDVAGLSAQYIPCVMKMVNTSEQALCTQIRAGGILLLKQSLAAAEICQTLNLSSDVLLKLLNTPQLLKSGWNNVFALEDFYCLERFANYSRGNARAGGDLLGYLDIASTDEKNKANEALKDFLDIKYSLSSLTQTLSRERVENMQQLDWVTRHLEVCKSAGLALESLHETLALDNESSMDEWSTVAAKLLHAANV</sequence>
<comment type="caution">
    <text evidence="3">The sequence shown here is derived from an EMBL/GenBank/DDBJ whole genome shotgun (WGS) entry which is preliminary data.</text>
</comment>
<evidence type="ECO:0000256" key="2">
    <source>
        <dbReference type="SAM" id="MobiDB-lite"/>
    </source>
</evidence>
<evidence type="ECO:0000313" key="3">
    <source>
        <dbReference type="EMBL" id="MCV2224915.1"/>
    </source>
</evidence>
<dbReference type="EMBL" id="JAMSHA010000010">
    <property type="protein sequence ID" value="MCV2224915.1"/>
    <property type="molecule type" value="Genomic_DNA"/>
</dbReference>
<dbReference type="Pfam" id="PF03538">
    <property type="entry name" value="VRP1"/>
    <property type="match status" value="1"/>
</dbReference>
<keyword evidence="4" id="KW-1185">Reference proteome</keyword>
<evidence type="ECO:0000313" key="4">
    <source>
        <dbReference type="Proteomes" id="UP001063475"/>
    </source>
</evidence>
<organism evidence="3 4">
    <name type="scientific">Pseudomonas mercuritolerans</name>
    <dbReference type="NCBI Taxonomy" id="2951809"/>
    <lineage>
        <taxon>Bacteria</taxon>
        <taxon>Pseudomonadati</taxon>
        <taxon>Pseudomonadota</taxon>
        <taxon>Gammaproteobacteria</taxon>
        <taxon>Pseudomonadales</taxon>
        <taxon>Pseudomonadaceae</taxon>
        <taxon>Pseudomonas</taxon>
    </lineage>
</organism>
<evidence type="ECO:0000256" key="1">
    <source>
        <dbReference type="ARBA" id="ARBA00023026"/>
    </source>
</evidence>
<gene>
    <name evidence="3" type="ORF">ND528_25490</name>
</gene>
<dbReference type="InterPro" id="IPR018003">
    <property type="entry name" value="Insecticidal_toxin/plasmid_vir"/>
</dbReference>
<accession>A0ABT2Y1T3</accession>
<name>A0ABT2Y1T3_9PSED</name>
<dbReference type="Proteomes" id="UP001063475">
    <property type="component" value="Unassembled WGS sequence"/>
</dbReference>
<proteinExistence type="predicted"/>
<feature type="compositionally biased region" description="Basic and acidic residues" evidence="2">
    <location>
        <begin position="31"/>
        <end position="55"/>
    </location>
</feature>